<sequence length="414" mass="45224">MYSKFFLTLCACAVLGTACKKDDNNDPKPTPPVGAKEYIGNYILKTSLKNEDGKSGSSYLQAINKLSATESVDNSKAEQVPYMSSVIIYGNEVYSLDAIDGAYGVVKFQYDRSNGKLSKGAKMDTPAHAMPCNFVKVSDTKAYLPLYNSGTVWIFNPQTMQKTGEIDITSYAHSDNSPDAGFGVIRGNYYYLPLLQLGPDYAPYADHLQSDVLVINTQTDRVEKLISETATHLAMPSQPSYDSCIFMNENKDIYIMCAGYFGFNPQNTHSGFVCIPNKGDLSQTNFDSSKSWDISSTPIEGTPYKPNTIYSVVYLGGGKVAAFVSAAELNVKNPFTDKNGIAVLMDLNTKTIKKIDGIPYTDSHSVGIAKYKDLVVFGVSGKEKRGLFGYNPTTGTTQQLLSTTGGADFFYAFE</sequence>
<name>A0ABU5Z8M5_9FLAO</name>
<dbReference type="RefSeq" id="WP_323983540.1">
    <property type="nucleotide sequence ID" value="NZ_JAYKBW010000009.1"/>
</dbReference>
<dbReference type="EMBL" id="JAYKBW010000009">
    <property type="protein sequence ID" value="MEB3075318.1"/>
    <property type="molecule type" value="Genomic_DNA"/>
</dbReference>
<protein>
    <recommendedName>
        <fullName evidence="3">Lipoprotein</fullName>
    </recommendedName>
</protein>
<comment type="caution">
    <text evidence="1">The sequence shown here is derived from an EMBL/GenBank/DDBJ whole genome shotgun (WGS) entry which is preliminary data.</text>
</comment>
<dbReference type="SUPFAM" id="SSF82171">
    <property type="entry name" value="DPP6 N-terminal domain-like"/>
    <property type="match status" value="1"/>
</dbReference>
<reference evidence="1 2" key="1">
    <citation type="submission" date="2023-12" db="EMBL/GenBank/DDBJ databases">
        <title>Genomic sequences of Capnocytophaga and Parvimonas strains.</title>
        <authorList>
            <person name="Watt R.M."/>
            <person name="Wang M."/>
            <person name="Yang T."/>
            <person name="Tong W.M."/>
        </authorList>
    </citation>
    <scope>NUCLEOTIDE SEQUENCE [LARGE SCALE GENOMIC DNA]</scope>
    <source>
        <strain evidence="1 2">CCUG 13096</strain>
    </source>
</reference>
<organism evidence="1 2">
    <name type="scientific">Capnocytophaga gingivalis</name>
    <dbReference type="NCBI Taxonomy" id="1017"/>
    <lineage>
        <taxon>Bacteria</taxon>
        <taxon>Pseudomonadati</taxon>
        <taxon>Bacteroidota</taxon>
        <taxon>Flavobacteriia</taxon>
        <taxon>Flavobacteriales</taxon>
        <taxon>Flavobacteriaceae</taxon>
        <taxon>Capnocytophaga</taxon>
    </lineage>
</organism>
<dbReference type="PROSITE" id="PS51257">
    <property type="entry name" value="PROKAR_LIPOPROTEIN"/>
    <property type="match status" value="1"/>
</dbReference>
<accession>A0ABU5Z8M5</accession>
<evidence type="ECO:0000313" key="1">
    <source>
        <dbReference type="EMBL" id="MEB3075318.1"/>
    </source>
</evidence>
<dbReference type="InterPro" id="IPR015943">
    <property type="entry name" value="WD40/YVTN_repeat-like_dom_sf"/>
</dbReference>
<dbReference type="Proteomes" id="UP001311730">
    <property type="component" value="Unassembled WGS sequence"/>
</dbReference>
<gene>
    <name evidence="1" type="ORF">VJJ08_08400</name>
</gene>
<dbReference type="Gene3D" id="2.130.10.10">
    <property type="entry name" value="YVTN repeat-like/Quinoprotein amine dehydrogenase"/>
    <property type="match status" value="1"/>
</dbReference>
<evidence type="ECO:0008006" key="3">
    <source>
        <dbReference type="Google" id="ProtNLM"/>
    </source>
</evidence>
<keyword evidence="2" id="KW-1185">Reference proteome</keyword>
<proteinExistence type="predicted"/>
<evidence type="ECO:0000313" key="2">
    <source>
        <dbReference type="Proteomes" id="UP001311730"/>
    </source>
</evidence>